<dbReference type="EMBL" id="CM026430">
    <property type="protein sequence ID" value="KAG0561587.1"/>
    <property type="molecule type" value="Genomic_DNA"/>
</dbReference>
<evidence type="ECO:0000256" key="4">
    <source>
        <dbReference type="ARBA" id="ARBA00022840"/>
    </source>
</evidence>
<accession>A0A8T0GSM9</accession>
<dbReference type="GO" id="GO:0005524">
    <property type="term" value="F:ATP binding"/>
    <property type="evidence" value="ECO:0007669"/>
    <property type="project" value="UniProtKB-KW"/>
</dbReference>
<dbReference type="Gene3D" id="1.10.510.10">
    <property type="entry name" value="Transferase(Phosphotransferase) domain 1"/>
    <property type="match status" value="1"/>
</dbReference>
<evidence type="ECO:0000256" key="2">
    <source>
        <dbReference type="ARBA" id="ARBA00022741"/>
    </source>
</evidence>
<evidence type="ECO:0000313" key="6">
    <source>
        <dbReference type="Proteomes" id="UP000822688"/>
    </source>
</evidence>
<organism evidence="5 6">
    <name type="scientific">Ceratodon purpureus</name>
    <name type="common">Fire moss</name>
    <name type="synonym">Dicranum purpureum</name>
    <dbReference type="NCBI Taxonomy" id="3225"/>
    <lineage>
        <taxon>Eukaryota</taxon>
        <taxon>Viridiplantae</taxon>
        <taxon>Streptophyta</taxon>
        <taxon>Embryophyta</taxon>
        <taxon>Bryophyta</taxon>
        <taxon>Bryophytina</taxon>
        <taxon>Bryopsida</taxon>
        <taxon>Dicranidae</taxon>
        <taxon>Pseudoditrichales</taxon>
        <taxon>Ditrichaceae</taxon>
        <taxon>Ceratodon</taxon>
    </lineage>
</organism>
<sequence>MQAWELHGGQGNLSDLVDLTLILQEEEKPRVQRMIKIALLCLQDAPEQRPTMARVVAMLHGDIDSEVVVLSPGKDEKYLESLRVAAFVDNVYATVKEEGDFSFVKSISRRGGSCERSSTTDTRIELSDLIGR</sequence>
<comment type="caution">
    <text evidence="5">The sequence shown here is derived from an EMBL/GenBank/DDBJ whole genome shotgun (WGS) entry which is preliminary data.</text>
</comment>
<keyword evidence="2" id="KW-0547">Nucleotide-binding</keyword>
<protein>
    <submittedName>
        <fullName evidence="5">Uncharacterized protein</fullName>
    </submittedName>
</protein>
<reference evidence="5" key="1">
    <citation type="submission" date="2020-06" db="EMBL/GenBank/DDBJ databases">
        <title>WGS assembly of Ceratodon purpureus strain R40.</title>
        <authorList>
            <person name="Carey S.B."/>
            <person name="Jenkins J."/>
            <person name="Shu S."/>
            <person name="Lovell J.T."/>
            <person name="Sreedasyam A."/>
            <person name="Maumus F."/>
            <person name="Tiley G.P."/>
            <person name="Fernandez-Pozo N."/>
            <person name="Barry K."/>
            <person name="Chen C."/>
            <person name="Wang M."/>
            <person name="Lipzen A."/>
            <person name="Daum C."/>
            <person name="Saski C.A."/>
            <person name="Payton A.C."/>
            <person name="Mcbreen J.C."/>
            <person name="Conrad R.E."/>
            <person name="Kollar L.M."/>
            <person name="Olsson S."/>
            <person name="Huttunen S."/>
            <person name="Landis J.B."/>
            <person name="Wickett N.J."/>
            <person name="Johnson M.G."/>
            <person name="Rensing S.A."/>
            <person name="Grimwood J."/>
            <person name="Schmutz J."/>
            <person name="Mcdaniel S.F."/>
        </authorList>
    </citation>
    <scope>NUCLEOTIDE SEQUENCE</scope>
    <source>
        <strain evidence="5">R40</strain>
    </source>
</reference>
<keyword evidence="1" id="KW-0808">Transferase</keyword>
<keyword evidence="4" id="KW-0067">ATP-binding</keyword>
<proteinExistence type="predicted"/>
<dbReference type="Proteomes" id="UP000822688">
    <property type="component" value="Chromosome 9"/>
</dbReference>
<name>A0A8T0GSM9_CERPU</name>
<dbReference type="PANTHER" id="PTHR47973">
    <property type="entry name" value="CYSTEINE-RICH RECEPTOR-LIKE PROTEIN KINASE 3"/>
    <property type="match status" value="1"/>
</dbReference>
<evidence type="ECO:0000313" key="5">
    <source>
        <dbReference type="EMBL" id="KAG0561587.1"/>
    </source>
</evidence>
<keyword evidence="3" id="KW-0418">Kinase</keyword>
<dbReference type="GO" id="GO:0016301">
    <property type="term" value="F:kinase activity"/>
    <property type="evidence" value="ECO:0007669"/>
    <property type="project" value="UniProtKB-KW"/>
</dbReference>
<keyword evidence="6" id="KW-1185">Reference proteome</keyword>
<evidence type="ECO:0000256" key="1">
    <source>
        <dbReference type="ARBA" id="ARBA00022679"/>
    </source>
</evidence>
<dbReference type="AlphaFoldDB" id="A0A8T0GSM9"/>
<evidence type="ECO:0000256" key="3">
    <source>
        <dbReference type="ARBA" id="ARBA00022777"/>
    </source>
</evidence>
<dbReference type="InterPro" id="IPR052059">
    <property type="entry name" value="CR_Ser/Thr_kinase"/>
</dbReference>
<gene>
    <name evidence="5" type="ORF">KC19_9G075900</name>
</gene>